<accession>A0ACB9N5X4</accession>
<name>A0ACB9N5X4_BAUVA</name>
<dbReference type="Proteomes" id="UP000828941">
    <property type="component" value="Chromosome 7"/>
</dbReference>
<organism evidence="1 2">
    <name type="scientific">Bauhinia variegata</name>
    <name type="common">Purple orchid tree</name>
    <name type="synonym">Phanera variegata</name>
    <dbReference type="NCBI Taxonomy" id="167791"/>
    <lineage>
        <taxon>Eukaryota</taxon>
        <taxon>Viridiplantae</taxon>
        <taxon>Streptophyta</taxon>
        <taxon>Embryophyta</taxon>
        <taxon>Tracheophyta</taxon>
        <taxon>Spermatophyta</taxon>
        <taxon>Magnoliopsida</taxon>
        <taxon>eudicotyledons</taxon>
        <taxon>Gunneridae</taxon>
        <taxon>Pentapetalae</taxon>
        <taxon>rosids</taxon>
        <taxon>fabids</taxon>
        <taxon>Fabales</taxon>
        <taxon>Fabaceae</taxon>
        <taxon>Cercidoideae</taxon>
        <taxon>Cercideae</taxon>
        <taxon>Bauhiniinae</taxon>
        <taxon>Bauhinia</taxon>
    </lineage>
</organism>
<sequence>MEIAKHFKAMAVGANKNREDKGFCTRDEFGHRQRIVRLVSDFHMSRQNIYEEKMTLLMNCFHSVSVNHHQIEKILYRYSHQEVLCKSGCKVLQSLTS</sequence>
<proteinExistence type="predicted"/>
<dbReference type="EMBL" id="CM039432">
    <property type="protein sequence ID" value="KAI4331948.1"/>
    <property type="molecule type" value="Genomic_DNA"/>
</dbReference>
<gene>
    <name evidence="1" type="ORF">L6164_016893</name>
</gene>
<comment type="caution">
    <text evidence="1">The sequence shown here is derived from an EMBL/GenBank/DDBJ whole genome shotgun (WGS) entry which is preliminary data.</text>
</comment>
<evidence type="ECO:0000313" key="1">
    <source>
        <dbReference type="EMBL" id="KAI4331948.1"/>
    </source>
</evidence>
<protein>
    <submittedName>
        <fullName evidence="1">Uncharacterized protein</fullName>
    </submittedName>
</protein>
<reference evidence="1 2" key="1">
    <citation type="journal article" date="2022" name="DNA Res.">
        <title>Chromosomal-level genome assembly of the orchid tree Bauhinia variegata (Leguminosae; Cercidoideae) supports the allotetraploid origin hypothesis of Bauhinia.</title>
        <authorList>
            <person name="Zhong Y."/>
            <person name="Chen Y."/>
            <person name="Zheng D."/>
            <person name="Pang J."/>
            <person name="Liu Y."/>
            <person name="Luo S."/>
            <person name="Meng S."/>
            <person name="Qian L."/>
            <person name="Wei D."/>
            <person name="Dai S."/>
            <person name="Zhou R."/>
        </authorList>
    </citation>
    <scope>NUCLEOTIDE SEQUENCE [LARGE SCALE GENOMIC DNA]</scope>
    <source>
        <strain evidence="1">BV-YZ2020</strain>
    </source>
</reference>
<evidence type="ECO:0000313" key="2">
    <source>
        <dbReference type="Proteomes" id="UP000828941"/>
    </source>
</evidence>
<keyword evidence="2" id="KW-1185">Reference proteome</keyword>